<feature type="region of interest" description="Disordered" evidence="1">
    <location>
        <begin position="14"/>
        <end position="84"/>
    </location>
</feature>
<dbReference type="Proteomes" id="UP000000763">
    <property type="component" value="Chromosome 7"/>
</dbReference>
<dbReference type="EMBL" id="AP005809">
    <property type="protein sequence ID" value="BAD31708.1"/>
    <property type="molecule type" value="Genomic_DNA"/>
</dbReference>
<gene>
    <name evidence="2" type="ORF">OSJNBb0018H10.17</name>
    <name evidence="3" type="ORF">OSJNBb0039M16.7</name>
</gene>
<reference evidence="2" key="1">
    <citation type="submission" date="2002-10" db="EMBL/GenBank/DDBJ databases">
        <title>Oryza sativa nipponbare(GA3) genomic DNA, chromosome 7, BAC clone:OSJNBb0018H10.</title>
        <authorList>
            <person name="Sasaki T."/>
            <person name="Matsumoto T."/>
            <person name="Katayose Y."/>
        </authorList>
    </citation>
    <scope>NUCLEOTIDE SEQUENCE</scope>
</reference>
<evidence type="ECO:0000313" key="3">
    <source>
        <dbReference type="EMBL" id="BAD31708.1"/>
    </source>
</evidence>
<sequence length="84" mass="8343">MAKLLGGLGIWVGGEGDRRIEREGRGDGRCSPRLGGSVTDGGGNPPGGCGGGGAAGTTRETPRSLTCCSGSLNPLHGKRESTYG</sequence>
<accession>Q6YVZ0</accession>
<feature type="compositionally biased region" description="Polar residues" evidence="1">
    <location>
        <begin position="63"/>
        <end position="72"/>
    </location>
</feature>
<reference evidence="4" key="3">
    <citation type="journal article" date="2005" name="Nature">
        <title>The map-based sequence of the rice genome.</title>
        <authorList>
            <consortium name="International rice genome sequencing project (IRGSP)"/>
            <person name="Matsumoto T."/>
            <person name="Wu J."/>
            <person name="Kanamori H."/>
            <person name="Katayose Y."/>
            <person name="Fujisawa M."/>
            <person name="Namiki N."/>
            <person name="Mizuno H."/>
            <person name="Yamamoto K."/>
            <person name="Antonio B.A."/>
            <person name="Baba T."/>
            <person name="Sakata K."/>
            <person name="Nagamura Y."/>
            <person name="Aoki H."/>
            <person name="Arikawa K."/>
            <person name="Arita K."/>
            <person name="Bito T."/>
            <person name="Chiden Y."/>
            <person name="Fujitsuka N."/>
            <person name="Fukunaka R."/>
            <person name="Hamada M."/>
            <person name="Harada C."/>
            <person name="Hayashi A."/>
            <person name="Hijishita S."/>
            <person name="Honda M."/>
            <person name="Hosokawa S."/>
            <person name="Ichikawa Y."/>
            <person name="Idonuma A."/>
            <person name="Iijima M."/>
            <person name="Ikeda M."/>
            <person name="Ikeno M."/>
            <person name="Ito K."/>
            <person name="Ito S."/>
            <person name="Ito T."/>
            <person name="Ito Y."/>
            <person name="Ito Y."/>
            <person name="Iwabuchi A."/>
            <person name="Kamiya K."/>
            <person name="Karasawa W."/>
            <person name="Kurita K."/>
            <person name="Katagiri S."/>
            <person name="Kikuta A."/>
            <person name="Kobayashi H."/>
            <person name="Kobayashi N."/>
            <person name="Machita K."/>
            <person name="Maehara T."/>
            <person name="Masukawa M."/>
            <person name="Mizubayashi T."/>
            <person name="Mukai Y."/>
            <person name="Nagasaki H."/>
            <person name="Nagata Y."/>
            <person name="Naito S."/>
            <person name="Nakashima M."/>
            <person name="Nakama Y."/>
            <person name="Nakamichi Y."/>
            <person name="Nakamura M."/>
            <person name="Meguro A."/>
            <person name="Negishi M."/>
            <person name="Ohta I."/>
            <person name="Ohta T."/>
            <person name="Okamoto M."/>
            <person name="Ono N."/>
            <person name="Saji S."/>
            <person name="Sakaguchi M."/>
            <person name="Sakai K."/>
            <person name="Shibata M."/>
            <person name="Shimokawa T."/>
            <person name="Song J."/>
            <person name="Takazaki Y."/>
            <person name="Terasawa K."/>
            <person name="Tsugane M."/>
            <person name="Tsuji K."/>
            <person name="Ueda S."/>
            <person name="Waki K."/>
            <person name="Yamagata H."/>
            <person name="Yamamoto M."/>
            <person name="Yamamoto S."/>
            <person name="Yamane H."/>
            <person name="Yoshiki S."/>
            <person name="Yoshihara R."/>
            <person name="Yukawa K."/>
            <person name="Zhong H."/>
            <person name="Yano M."/>
            <person name="Yuan Q."/>
            <person name="Ouyang S."/>
            <person name="Liu J."/>
            <person name="Jones K.M."/>
            <person name="Gansberger K."/>
            <person name="Moffat K."/>
            <person name="Hill J."/>
            <person name="Bera J."/>
            <person name="Fadrosh D."/>
            <person name="Jin S."/>
            <person name="Johri S."/>
            <person name="Kim M."/>
            <person name="Overton L."/>
            <person name="Reardon M."/>
            <person name="Tsitrin T."/>
            <person name="Vuong H."/>
            <person name="Weaver B."/>
            <person name="Ciecko A."/>
            <person name="Tallon L."/>
            <person name="Jackson J."/>
            <person name="Pai G."/>
            <person name="Aken S.V."/>
            <person name="Utterback T."/>
            <person name="Reidmuller S."/>
            <person name="Feldblyum T."/>
            <person name="Hsiao J."/>
            <person name="Zismann V."/>
            <person name="Iobst S."/>
            <person name="de Vazeille A.R."/>
            <person name="Buell C.R."/>
            <person name="Ying K."/>
            <person name="Li Y."/>
            <person name="Lu T."/>
            <person name="Huang Y."/>
            <person name="Zhao Q."/>
            <person name="Feng Q."/>
            <person name="Zhang L."/>
            <person name="Zhu J."/>
            <person name="Weng Q."/>
            <person name="Mu J."/>
            <person name="Lu Y."/>
            <person name="Fan D."/>
            <person name="Liu Y."/>
            <person name="Guan J."/>
            <person name="Zhang Y."/>
            <person name="Yu S."/>
            <person name="Liu X."/>
            <person name="Zhang Y."/>
            <person name="Hong G."/>
            <person name="Han B."/>
            <person name="Choisne N."/>
            <person name="Demange N."/>
            <person name="Orjeda G."/>
            <person name="Samain S."/>
            <person name="Cattolico L."/>
            <person name="Pelletier E."/>
            <person name="Couloux A."/>
            <person name="Segurens B."/>
            <person name="Wincker P."/>
            <person name="D'Hont A."/>
            <person name="Scarpelli C."/>
            <person name="Weissenbach J."/>
            <person name="Salanoubat M."/>
            <person name="Quetier F."/>
            <person name="Yu Y."/>
            <person name="Kim H.R."/>
            <person name="Rambo T."/>
            <person name="Currie J."/>
            <person name="Collura K."/>
            <person name="Luo M."/>
            <person name="Yang T."/>
            <person name="Ammiraju J.S.S."/>
            <person name="Engler F."/>
            <person name="Soderlund C."/>
            <person name="Wing R.A."/>
            <person name="Palmer L.E."/>
            <person name="de la Bastide M."/>
            <person name="Spiegel L."/>
            <person name="Nascimento L."/>
            <person name="Zutavern T."/>
            <person name="O'Shaughnessy A."/>
            <person name="Dike S."/>
            <person name="Dedhia N."/>
            <person name="Preston R."/>
            <person name="Balija V."/>
            <person name="McCombie W.R."/>
            <person name="Chow T."/>
            <person name="Chen H."/>
            <person name="Chung M."/>
            <person name="Chen C."/>
            <person name="Shaw J."/>
            <person name="Wu H."/>
            <person name="Hsiao K."/>
            <person name="Chao Y."/>
            <person name="Chu M."/>
            <person name="Cheng C."/>
            <person name="Hour A."/>
            <person name="Lee P."/>
            <person name="Lin S."/>
            <person name="Lin Y."/>
            <person name="Liou J."/>
            <person name="Liu S."/>
            <person name="Hsing Y."/>
            <person name="Raghuvanshi S."/>
            <person name="Mohanty A."/>
            <person name="Bharti A.K."/>
            <person name="Gaur A."/>
            <person name="Gupta V."/>
            <person name="Kumar D."/>
            <person name="Ravi V."/>
            <person name="Vij S."/>
            <person name="Kapur A."/>
            <person name="Khurana P."/>
            <person name="Khurana P."/>
            <person name="Khurana J.P."/>
            <person name="Tyagi A.K."/>
            <person name="Gaikwad K."/>
            <person name="Singh A."/>
            <person name="Dalal V."/>
            <person name="Srivastava S."/>
            <person name="Dixit A."/>
            <person name="Pal A.K."/>
            <person name="Ghazi I.A."/>
            <person name="Yadav M."/>
            <person name="Pandit A."/>
            <person name="Bhargava A."/>
            <person name="Sureshbabu K."/>
            <person name="Batra K."/>
            <person name="Sharma T.R."/>
            <person name="Mohapatra T."/>
            <person name="Singh N.K."/>
            <person name="Messing J."/>
            <person name="Nelson A.B."/>
            <person name="Fuks G."/>
            <person name="Kavchok S."/>
            <person name="Keizer G."/>
            <person name="Linton E."/>
            <person name="Llaca V."/>
            <person name="Song R."/>
            <person name="Tanyolac B."/>
            <person name="Young S."/>
            <person name="Ho-Il K."/>
            <person name="Hahn J.H."/>
            <person name="Sangsakoo G."/>
            <person name="Vanavichit A."/>
            <person name="de Mattos Luiz.A.T."/>
            <person name="Zimmer P.D."/>
            <person name="Malone G."/>
            <person name="Dellagostin O."/>
            <person name="de Oliveira A.C."/>
            <person name="Bevan M."/>
            <person name="Bancroft I."/>
            <person name="Minx P."/>
            <person name="Cordum H."/>
            <person name="Wilson R."/>
            <person name="Cheng Z."/>
            <person name="Jin W."/>
            <person name="Jiang J."/>
            <person name="Leong S.A."/>
            <person name="Iwama H."/>
            <person name="Gojobori T."/>
            <person name="Itoh T."/>
            <person name="Niimura Y."/>
            <person name="Fujii Y."/>
            <person name="Habara T."/>
            <person name="Sakai H."/>
            <person name="Sato Y."/>
            <person name="Wilson G."/>
            <person name="Kumar K."/>
            <person name="McCouch S."/>
            <person name="Juretic N."/>
            <person name="Hoen D."/>
            <person name="Wright S."/>
            <person name="Bruskiewich R."/>
            <person name="Bureau T."/>
            <person name="Miyao A."/>
            <person name="Hirochika H."/>
            <person name="Nishikawa T."/>
            <person name="Kadowaki K."/>
            <person name="Sugiura M."/>
            <person name="Burr B."/>
            <person name="Sasaki T."/>
        </authorList>
    </citation>
    <scope>NUCLEOTIDE SEQUENCE [LARGE SCALE GENOMIC DNA]</scope>
    <source>
        <strain evidence="4">cv. Nipponbare</strain>
    </source>
</reference>
<evidence type="ECO:0000313" key="2">
    <source>
        <dbReference type="EMBL" id="BAC84467.1"/>
    </source>
</evidence>
<reference evidence="3" key="2">
    <citation type="submission" date="2002-10" db="EMBL/GenBank/DDBJ databases">
        <title>Oryza sativa nipponbare(GA3) genomic DNA, chromosome 7, BAC clone:OSJNBb0039M16.</title>
        <authorList>
            <person name="Sasaki T."/>
            <person name="Matsumoto T."/>
            <person name="Katayose Y."/>
        </authorList>
    </citation>
    <scope>NUCLEOTIDE SEQUENCE</scope>
</reference>
<proteinExistence type="predicted"/>
<dbReference type="EMBL" id="AP005807">
    <property type="protein sequence ID" value="BAC84467.1"/>
    <property type="molecule type" value="Genomic_DNA"/>
</dbReference>
<feature type="compositionally biased region" description="Gly residues" evidence="1">
    <location>
        <begin position="38"/>
        <end position="55"/>
    </location>
</feature>
<organism evidence="2 4">
    <name type="scientific">Oryza sativa subsp. japonica</name>
    <name type="common">Rice</name>
    <dbReference type="NCBI Taxonomy" id="39947"/>
    <lineage>
        <taxon>Eukaryota</taxon>
        <taxon>Viridiplantae</taxon>
        <taxon>Streptophyta</taxon>
        <taxon>Embryophyta</taxon>
        <taxon>Tracheophyta</taxon>
        <taxon>Spermatophyta</taxon>
        <taxon>Magnoliopsida</taxon>
        <taxon>Liliopsida</taxon>
        <taxon>Poales</taxon>
        <taxon>Poaceae</taxon>
        <taxon>BOP clade</taxon>
        <taxon>Oryzoideae</taxon>
        <taxon>Oryzeae</taxon>
        <taxon>Oryzinae</taxon>
        <taxon>Oryza</taxon>
        <taxon>Oryza sativa</taxon>
    </lineage>
</organism>
<name>Q6YVZ0_ORYSJ</name>
<evidence type="ECO:0000256" key="1">
    <source>
        <dbReference type="SAM" id="MobiDB-lite"/>
    </source>
</evidence>
<protein>
    <submittedName>
        <fullName evidence="2">Uncharacterized protein</fullName>
    </submittedName>
</protein>
<reference evidence="4" key="4">
    <citation type="journal article" date="2008" name="Nucleic Acids Res.">
        <title>The rice annotation project database (RAP-DB): 2008 update.</title>
        <authorList>
            <consortium name="The rice annotation project (RAP)"/>
        </authorList>
    </citation>
    <scope>GENOME REANNOTATION</scope>
    <source>
        <strain evidence="4">cv. Nipponbare</strain>
    </source>
</reference>
<dbReference type="AlphaFoldDB" id="Q6YVZ0"/>
<feature type="compositionally biased region" description="Basic and acidic residues" evidence="1">
    <location>
        <begin position="15"/>
        <end position="30"/>
    </location>
</feature>
<evidence type="ECO:0000313" key="4">
    <source>
        <dbReference type="Proteomes" id="UP000000763"/>
    </source>
</evidence>